<keyword evidence="2" id="KW-1185">Reference proteome</keyword>
<accession>A0ABP7FE84</accession>
<dbReference type="EMBL" id="BAABAE010000003">
    <property type="protein sequence ID" value="GAA3737655.1"/>
    <property type="molecule type" value="Genomic_DNA"/>
</dbReference>
<dbReference type="RefSeq" id="WP_344754693.1">
    <property type="nucleotide sequence ID" value="NZ_BAABAE010000003.1"/>
</dbReference>
<protein>
    <submittedName>
        <fullName evidence="1">Uncharacterized protein</fullName>
    </submittedName>
</protein>
<gene>
    <name evidence="1" type="ORF">GCM10022239_11700</name>
</gene>
<comment type="caution">
    <text evidence="1">The sequence shown here is derived from an EMBL/GenBank/DDBJ whole genome shotgun (WGS) entry which is preliminary data.</text>
</comment>
<sequence length="80" mass="8653">MAEPIDWIVAGATIASAGVIAWQAWQTRAAVQASKDTVTAANRSVELAAEALRESQLARLETAFPRFFVTTHPWIDLGTV</sequence>
<reference evidence="2" key="1">
    <citation type="journal article" date="2019" name="Int. J. Syst. Evol. Microbiol.">
        <title>The Global Catalogue of Microorganisms (GCM) 10K type strain sequencing project: providing services to taxonomists for standard genome sequencing and annotation.</title>
        <authorList>
            <consortium name="The Broad Institute Genomics Platform"/>
            <consortium name="The Broad Institute Genome Sequencing Center for Infectious Disease"/>
            <person name="Wu L."/>
            <person name="Ma J."/>
        </authorList>
    </citation>
    <scope>NUCLEOTIDE SEQUENCE [LARGE SCALE GENOMIC DNA]</scope>
    <source>
        <strain evidence="2">JCM 16949</strain>
    </source>
</reference>
<name>A0ABP7FE84_9MICO</name>
<evidence type="ECO:0000313" key="2">
    <source>
        <dbReference type="Proteomes" id="UP001501004"/>
    </source>
</evidence>
<dbReference type="Proteomes" id="UP001501004">
    <property type="component" value="Unassembled WGS sequence"/>
</dbReference>
<evidence type="ECO:0000313" key="1">
    <source>
        <dbReference type="EMBL" id="GAA3737655.1"/>
    </source>
</evidence>
<organism evidence="1 2">
    <name type="scientific">Leifsonella bigeumensis</name>
    <dbReference type="NCBI Taxonomy" id="433643"/>
    <lineage>
        <taxon>Bacteria</taxon>
        <taxon>Bacillati</taxon>
        <taxon>Actinomycetota</taxon>
        <taxon>Actinomycetes</taxon>
        <taxon>Micrococcales</taxon>
        <taxon>Microbacteriaceae</taxon>
        <taxon>Leifsonella</taxon>
    </lineage>
</organism>
<proteinExistence type="predicted"/>